<feature type="transmembrane region" description="Helical" evidence="1">
    <location>
        <begin position="28"/>
        <end position="46"/>
    </location>
</feature>
<evidence type="ECO:0000256" key="1">
    <source>
        <dbReference type="SAM" id="Phobius"/>
    </source>
</evidence>
<protein>
    <submittedName>
        <fullName evidence="2">Uncharacterized protein</fullName>
    </submittedName>
</protein>
<keyword evidence="1" id="KW-1133">Transmembrane helix</keyword>
<keyword evidence="1" id="KW-0472">Membrane</keyword>
<proteinExistence type="predicted"/>
<keyword evidence="1" id="KW-0812">Transmembrane</keyword>
<accession>A0A0L8IC11</accession>
<organism evidence="2">
    <name type="scientific">Octopus bimaculoides</name>
    <name type="common">California two-spotted octopus</name>
    <dbReference type="NCBI Taxonomy" id="37653"/>
    <lineage>
        <taxon>Eukaryota</taxon>
        <taxon>Metazoa</taxon>
        <taxon>Spiralia</taxon>
        <taxon>Lophotrochozoa</taxon>
        <taxon>Mollusca</taxon>
        <taxon>Cephalopoda</taxon>
        <taxon>Coleoidea</taxon>
        <taxon>Octopodiformes</taxon>
        <taxon>Octopoda</taxon>
        <taxon>Incirrata</taxon>
        <taxon>Octopodidae</taxon>
        <taxon>Octopus</taxon>
    </lineage>
</organism>
<evidence type="ECO:0000313" key="2">
    <source>
        <dbReference type="EMBL" id="KOF98944.1"/>
    </source>
</evidence>
<sequence length="74" mass="8920">MYQFFIADRRNVNMKNNKTANLSTKECFGMFLISVKMSFCFAYYFLKNIYFQSCNILLLFLKLFFLFLLHSITL</sequence>
<name>A0A0L8IC11_OCTBM</name>
<feature type="transmembrane region" description="Helical" evidence="1">
    <location>
        <begin position="53"/>
        <end position="72"/>
    </location>
</feature>
<dbReference type="EMBL" id="KQ416046">
    <property type="protein sequence ID" value="KOF98944.1"/>
    <property type="molecule type" value="Genomic_DNA"/>
</dbReference>
<dbReference type="AlphaFoldDB" id="A0A0L8IC11"/>
<reference evidence="2" key="1">
    <citation type="submission" date="2015-07" db="EMBL/GenBank/DDBJ databases">
        <title>MeaNS - Measles Nucleotide Surveillance Program.</title>
        <authorList>
            <person name="Tran T."/>
            <person name="Druce J."/>
        </authorList>
    </citation>
    <scope>NUCLEOTIDE SEQUENCE</scope>
    <source>
        <strain evidence="2">UCB-OBI-ISO-001</strain>
        <tissue evidence="2">Gonad</tissue>
    </source>
</reference>
<gene>
    <name evidence="2" type="ORF">OCBIM_22021459mg</name>
</gene>